<keyword evidence="2" id="KW-0560">Oxidoreductase</keyword>
<dbReference type="OMA" id="WTEEYIH"/>
<evidence type="ECO:0000313" key="4">
    <source>
        <dbReference type="Proteomes" id="UP000324585"/>
    </source>
</evidence>
<organism evidence="3 4">
    <name type="scientific">Porphyridium purpureum</name>
    <name type="common">Red alga</name>
    <name type="synonym">Porphyridium cruentum</name>
    <dbReference type="NCBI Taxonomy" id="35688"/>
    <lineage>
        <taxon>Eukaryota</taxon>
        <taxon>Rhodophyta</taxon>
        <taxon>Bangiophyceae</taxon>
        <taxon>Porphyridiales</taxon>
        <taxon>Porphyridiaceae</taxon>
        <taxon>Porphyridium</taxon>
    </lineage>
</organism>
<dbReference type="NCBIfam" id="NF009723">
    <property type="entry name" value="PRK13250.1"/>
    <property type="match status" value="1"/>
</dbReference>
<dbReference type="OrthoDB" id="496703at2759"/>
<comment type="caution">
    <text evidence="3">The sequence shown here is derived from an EMBL/GenBank/DDBJ whole genome shotgun (WGS) entry which is preliminary data.</text>
</comment>
<comment type="similarity">
    <text evidence="1">Belongs to the HY2 family.</text>
</comment>
<sequence>MEPVLESSVNGLVNDIGMMPCFVFTPLWLSRTAPCAAGAQRVTAERPGFCVHRGQAACGRHGRALRVRMSVDAKEQDEKVQQAAPANSNDIYSKFWEHADATMKQRLGSELKDYPIPEGFEWKEAITGKGQRTQWVTTKSYAYQTPKLRQIRAAHVQGGKALQVLNYVIFPHMNYDVPFFGADLVTLPGGHLIALDMQPLFHTDEYREKYSKPLMETFQKYKAQLEWGGDFPEEAAQYFSPCFLWTRPGDNETVDTVVFDAFKDYLNIYLDIVQNAPKITDPVELDKIRERQISYLKYRAEKDPARGMFLRFYGEQWTEEYIHGFLFDLEEKMAKGEYTLPV</sequence>
<dbReference type="PANTHER" id="PTHR34557">
    <property type="entry name" value="PHYTOCHROMOBILIN:FERREDOXIN OXIDOREDUCTASE, CHLOROPLASTIC"/>
    <property type="match status" value="1"/>
</dbReference>
<gene>
    <name evidence="3" type="ORF">FVE85_9025</name>
</gene>
<evidence type="ECO:0000313" key="3">
    <source>
        <dbReference type="EMBL" id="KAA8492753.1"/>
    </source>
</evidence>
<dbReference type="GO" id="GO:0016636">
    <property type="term" value="F:oxidoreductase activity, acting on the CH-CH group of donors, iron-sulfur protein as acceptor"/>
    <property type="evidence" value="ECO:0007669"/>
    <property type="project" value="InterPro"/>
</dbReference>
<dbReference type="Pfam" id="PF05996">
    <property type="entry name" value="Fe_bilin_red"/>
    <property type="match status" value="1"/>
</dbReference>
<keyword evidence="4" id="KW-1185">Reference proteome</keyword>
<dbReference type="Gene3D" id="3.40.1500.20">
    <property type="match status" value="1"/>
</dbReference>
<dbReference type="Proteomes" id="UP000324585">
    <property type="component" value="Unassembled WGS sequence"/>
</dbReference>
<name>A0A5J4YPV5_PORPP</name>
<dbReference type="GO" id="GO:0010024">
    <property type="term" value="P:phytochromobilin biosynthetic process"/>
    <property type="evidence" value="ECO:0007669"/>
    <property type="project" value="InterPro"/>
</dbReference>
<accession>A0A5J4YPV5</accession>
<dbReference type="InterPro" id="IPR009249">
    <property type="entry name" value="Ferredoxin-dep_bilin_Rdtase"/>
</dbReference>
<protein>
    <submittedName>
        <fullName evidence="3">Phycoerythrobilin:ferredoxin oxidoreductase</fullName>
    </submittedName>
</protein>
<dbReference type="GO" id="GO:0050897">
    <property type="term" value="F:cobalt ion binding"/>
    <property type="evidence" value="ECO:0007669"/>
    <property type="project" value="InterPro"/>
</dbReference>
<reference evidence="4" key="1">
    <citation type="journal article" date="2019" name="Nat. Commun.">
        <title>Expansion of phycobilisome linker gene families in mesophilic red algae.</title>
        <authorList>
            <person name="Lee J."/>
            <person name="Kim D."/>
            <person name="Bhattacharya D."/>
            <person name="Yoon H.S."/>
        </authorList>
    </citation>
    <scope>NUCLEOTIDE SEQUENCE [LARGE SCALE GENOMIC DNA]</scope>
    <source>
        <strain evidence="4">CCMP 1328</strain>
    </source>
</reference>
<proteinExistence type="inferred from homology"/>
<dbReference type="PANTHER" id="PTHR34557:SF1">
    <property type="entry name" value="PHYTOCHROMOBILIN:FERREDOXIN OXIDOREDUCTASE, CHLOROPLASTIC"/>
    <property type="match status" value="1"/>
</dbReference>
<evidence type="ECO:0000256" key="2">
    <source>
        <dbReference type="ARBA" id="ARBA00023002"/>
    </source>
</evidence>
<dbReference type="EMBL" id="VRMN01000008">
    <property type="protein sequence ID" value="KAA8492753.1"/>
    <property type="molecule type" value="Genomic_DNA"/>
</dbReference>
<evidence type="ECO:0000256" key="1">
    <source>
        <dbReference type="ARBA" id="ARBA00006908"/>
    </source>
</evidence>
<dbReference type="AlphaFoldDB" id="A0A5J4YPV5"/>